<organism evidence="3 4">
    <name type="scientific">Steinernema carpocapsae</name>
    <name type="common">Entomopathogenic nematode</name>
    <dbReference type="NCBI Taxonomy" id="34508"/>
    <lineage>
        <taxon>Eukaryota</taxon>
        <taxon>Metazoa</taxon>
        <taxon>Ecdysozoa</taxon>
        <taxon>Nematoda</taxon>
        <taxon>Chromadorea</taxon>
        <taxon>Rhabditida</taxon>
        <taxon>Tylenchina</taxon>
        <taxon>Panagrolaimomorpha</taxon>
        <taxon>Strongyloidoidea</taxon>
        <taxon>Steinernematidae</taxon>
        <taxon>Steinernema</taxon>
    </lineage>
</organism>
<reference evidence="3 4" key="2">
    <citation type="journal article" date="2019" name="G3 (Bethesda)">
        <title>Hybrid Assembly of the Genome of the Entomopathogenic Nematode Steinernema carpocapsae Identifies the X-Chromosome.</title>
        <authorList>
            <person name="Serra L."/>
            <person name="Macchietto M."/>
            <person name="Macias-Munoz A."/>
            <person name="McGill C.J."/>
            <person name="Rodriguez I.M."/>
            <person name="Rodriguez B."/>
            <person name="Murad R."/>
            <person name="Mortazavi A."/>
        </authorList>
    </citation>
    <scope>NUCLEOTIDE SEQUENCE [LARGE SCALE GENOMIC DNA]</scope>
    <source>
        <strain evidence="3 4">ALL</strain>
    </source>
</reference>
<evidence type="ECO:0008006" key="5">
    <source>
        <dbReference type="Google" id="ProtNLM"/>
    </source>
</evidence>
<dbReference type="OrthoDB" id="420046at2759"/>
<dbReference type="Pfam" id="PF01171">
    <property type="entry name" value="ATP_bind_3"/>
    <property type="match status" value="1"/>
</dbReference>
<dbReference type="InterPro" id="IPR014729">
    <property type="entry name" value="Rossmann-like_a/b/a_fold"/>
</dbReference>
<dbReference type="Pfam" id="PF00266">
    <property type="entry name" value="Aminotran_5"/>
    <property type="match status" value="1"/>
</dbReference>
<dbReference type="Gene3D" id="3.90.1150.10">
    <property type="entry name" value="Aspartate Aminotransferase, domain 1"/>
    <property type="match status" value="1"/>
</dbReference>
<dbReference type="InterPro" id="IPR000192">
    <property type="entry name" value="Aminotrans_V_dom"/>
</dbReference>
<keyword evidence="4" id="KW-1185">Reference proteome</keyword>
<dbReference type="Proteomes" id="UP000298663">
    <property type="component" value="Unassembled WGS sequence"/>
</dbReference>
<comment type="caution">
    <text evidence="3">The sequence shown here is derived from an EMBL/GenBank/DDBJ whole genome shotgun (WGS) entry which is preliminary data.</text>
</comment>
<dbReference type="EMBL" id="AZBU02000014">
    <property type="protein sequence ID" value="TKR57970.1"/>
    <property type="molecule type" value="Genomic_DNA"/>
</dbReference>
<evidence type="ECO:0000313" key="4">
    <source>
        <dbReference type="Proteomes" id="UP000298663"/>
    </source>
</evidence>
<dbReference type="InterPro" id="IPR011063">
    <property type="entry name" value="TilS/TtcA_N"/>
</dbReference>
<dbReference type="PANTHER" id="PTHR43686:SF1">
    <property type="entry name" value="AMINOTRAN_5 DOMAIN-CONTAINING PROTEIN"/>
    <property type="match status" value="1"/>
</dbReference>
<dbReference type="AlphaFoldDB" id="A0A4U5LPY0"/>
<name>A0A4U5LPY0_STECR</name>
<evidence type="ECO:0000313" key="3">
    <source>
        <dbReference type="EMBL" id="TKR57970.1"/>
    </source>
</evidence>
<proteinExistence type="predicted"/>
<dbReference type="SUPFAM" id="SSF53383">
    <property type="entry name" value="PLP-dependent transferases"/>
    <property type="match status" value="1"/>
</dbReference>
<evidence type="ECO:0000259" key="2">
    <source>
        <dbReference type="Pfam" id="PF01171"/>
    </source>
</evidence>
<protein>
    <recommendedName>
        <fullName evidence="5">Aminotransferase class V domain-containing protein</fullName>
    </recommendedName>
</protein>
<gene>
    <name evidence="3" type="ORF">L596_030603</name>
</gene>
<dbReference type="InterPro" id="IPR015422">
    <property type="entry name" value="PyrdxlP-dep_Trfase_small"/>
</dbReference>
<feature type="domain" description="tRNA(Ile)-lysidine/2-thiocytidine synthase N-terminal" evidence="2">
    <location>
        <begin position="678"/>
        <end position="844"/>
    </location>
</feature>
<dbReference type="SUPFAM" id="SSF52402">
    <property type="entry name" value="Adenine nucleotide alpha hydrolases-like"/>
    <property type="match status" value="1"/>
</dbReference>
<reference evidence="3 4" key="1">
    <citation type="journal article" date="2015" name="Genome Biol.">
        <title>Comparative genomics of Steinernema reveals deeply conserved gene regulatory networks.</title>
        <authorList>
            <person name="Dillman A.R."/>
            <person name="Macchietto M."/>
            <person name="Porter C.F."/>
            <person name="Rogers A."/>
            <person name="Williams B."/>
            <person name="Antoshechkin I."/>
            <person name="Lee M.M."/>
            <person name="Goodwin Z."/>
            <person name="Lu X."/>
            <person name="Lewis E.E."/>
            <person name="Goodrich-Blair H."/>
            <person name="Stock S.P."/>
            <person name="Adams B.J."/>
            <person name="Sternberg P.W."/>
            <person name="Mortazavi A."/>
        </authorList>
    </citation>
    <scope>NUCLEOTIDE SEQUENCE [LARGE SCALE GENOMIC DNA]</scope>
    <source>
        <strain evidence="3 4">ALL</strain>
    </source>
</reference>
<dbReference type="Gene3D" id="3.40.50.620">
    <property type="entry name" value="HUPs"/>
    <property type="match status" value="1"/>
</dbReference>
<dbReference type="InterPro" id="IPR015421">
    <property type="entry name" value="PyrdxlP-dep_Trfase_major"/>
</dbReference>
<sequence length="886" mass="99418">MFFVSFTYCDYTASARALDSIETYLKKEVLPIYGNTHSSATTTAEQSTLFLHEARDVIRNSCNASEHDAVIFCGSGSTAASNVLANAFVDSEKEIAVVCGIHEHHSNLLPWRRSTKNITIVGEDDAGQIDMKQLEQVLQDLNKASNTQIVGCFTAASNVTGVLADVQAVTVLLKKYDALAFWDFATAAPYVEINMNGKAALDAVFFSGHKFIGGVQSPGVLIVKKAILNARRPNRVGGGTVFFVSPDEEVFLKEAEYREEAGTPDLVGAVRLAMAFKLKNAVGHEKIAQKEKEIASYLIGRLLKNKNVVNLGSPQTAHRLSVFSFLIRDPLSGLFYHHNLVGILLNDLFGIQSRSGCACAGPYAQTLLGIDAQLAKRFLDVLSEDPRLDRVHLRRQGEYSNFEFFRPGFTRVSVPYFADYKQLVFIADAIEFVAENIAKFIPQYQLNCESGEYHHHKQRVFHNRKWIGYVKFTPEGLLDESKNEVSDAVISYDELLEKAAELAKLPLDPKVPVPDGRTLFDDSNIDLKWFIMASEALQDDRSPQKCPFKPKKYVEVADNGVQESIDAVKAKIEALDVGGEENFVCETGECDLMMRHGGGASEECPLVQEIVSDINGNEEMEEDDVSLDDWNRRVIVTTQNLTKEEEVRLAWRQPHMDLFRKVREAIQAMGMIQEGDRILVCLSGGKDSLSLLHLMKFYQQRCRKYRKVNFHLGAITVDPGSTAYNPRPLIEYCRSLNIDYFYEEQDIIGQARRAKECRSICGFCSRMKRGRLAAAAKLHGYNVLAMGQHLDDLAESFLIAAFQNGFLSTMKAHYTTKDKSLRVIRPLVYVREKELRDFAVRSSLPVIPENCPACFSSPTERYRMKQEQRTGLRKLHFGTPRGSRPV</sequence>
<dbReference type="PANTHER" id="PTHR43686">
    <property type="entry name" value="SULFURTRANSFERASE-RELATED"/>
    <property type="match status" value="1"/>
</dbReference>
<dbReference type="STRING" id="34508.A0A4U5LPY0"/>
<feature type="domain" description="Aminotransferase class V" evidence="1">
    <location>
        <begin position="8"/>
        <end position="366"/>
    </location>
</feature>
<dbReference type="CDD" id="cd24138">
    <property type="entry name" value="TtcA-like"/>
    <property type="match status" value="1"/>
</dbReference>
<evidence type="ECO:0000259" key="1">
    <source>
        <dbReference type="Pfam" id="PF00266"/>
    </source>
</evidence>
<dbReference type="InterPro" id="IPR015424">
    <property type="entry name" value="PyrdxlP-dep_Trfase"/>
</dbReference>
<dbReference type="Gene3D" id="3.40.640.10">
    <property type="entry name" value="Type I PLP-dependent aspartate aminotransferase-like (Major domain)"/>
    <property type="match status" value="1"/>
</dbReference>
<accession>A0A4U5LPY0</accession>